<dbReference type="OrthoDB" id="9800801at2"/>
<proteinExistence type="inferred from homology"/>
<reference evidence="7 8" key="1">
    <citation type="submission" date="2015-09" db="EMBL/GenBank/DDBJ databases">
        <authorList>
            <consortium name="Pathogen Informatics"/>
        </authorList>
    </citation>
    <scope>NUCLEOTIDE SEQUENCE [LARGE SCALE GENOMIC DNA]</scope>
    <source>
        <strain evidence="7 8">2789STDY5834939</strain>
    </source>
</reference>
<organism evidence="7 8">
    <name type="scientific">Anaerotruncus colihominis</name>
    <dbReference type="NCBI Taxonomy" id="169435"/>
    <lineage>
        <taxon>Bacteria</taxon>
        <taxon>Bacillati</taxon>
        <taxon>Bacillota</taxon>
        <taxon>Clostridia</taxon>
        <taxon>Eubacteriales</taxon>
        <taxon>Oscillospiraceae</taxon>
        <taxon>Anaerotruncus</taxon>
    </lineage>
</organism>
<gene>
    <name evidence="7" type="primary">mboIIM</name>
    <name evidence="7" type="ORF">ERS852551_00735</name>
</gene>
<sequence>MPTLEWIGKDKVVNHHQEVPYRVLERQYSYDEAGQHVKDNGSENMVIHGDNLEALKALLPRYEGKVKCIYIDPPYNTGNEGWVYNDNVNDPKIKKWLGEVVGKEGEDLSRHDKWLCMMYPRLKLLQRLLAGDGAIFISIDDTEYANLKLICDEIFGRSCFVSNISWQRTYSTRNDSKGFVNEVEHLIVYSKQPGWNPNKLPRTEEMNSKYKNPDNDRTLWRTDNAFAPGAATHQGMVYAIQHPFSGKMIYPSSGRCWTFEQAQMHEYMQGWCDYELRDMNDAKERAAVCGVPESEVRKGVQAIVLSKSLEESAARAKEVYKRGQWPRFFFTKGGKGGIARKTYLENVGGKVPTNFWPYSDTGHTDEAKKEMLAIFNGKATFDTPKPRRLLEFVLTIAGNQDTLILDSFAGSGTTAHAVLNMNKADGGNRKFILVEMMDYADSITAERVKRVIDGYGEDKKAVEGTGGNFSYYELGPVLMLPDGNLNEEVGVQKIREYVYYMETKEPLPAKQPADESYFMGLCRNTAYYFYYERESVTTLDYAFLSAIQTKAEGYTIYADLCAIPQETLRLHNITFKKIPRDIARL</sequence>
<dbReference type="Gene3D" id="3.40.50.150">
    <property type="entry name" value="Vaccinia Virus protein VP39"/>
    <property type="match status" value="1"/>
</dbReference>
<evidence type="ECO:0000256" key="1">
    <source>
        <dbReference type="ARBA" id="ARBA00006594"/>
    </source>
</evidence>
<evidence type="ECO:0000259" key="6">
    <source>
        <dbReference type="Pfam" id="PF01555"/>
    </source>
</evidence>
<dbReference type="GO" id="GO:0009307">
    <property type="term" value="P:DNA restriction-modification system"/>
    <property type="evidence" value="ECO:0007669"/>
    <property type="project" value="UniProtKB-KW"/>
</dbReference>
<dbReference type="PROSITE" id="PS00092">
    <property type="entry name" value="N6_MTASE"/>
    <property type="match status" value="1"/>
</dbReference>
<evidence type="ECO:0000313" key="8">
    <source>
        <dbReference type="Proteomes" id="UP000095765"/>
    </source>
</evidence>
<dbReference type="GO" id="GO:0008170">
    <property type="term" value="F:N-methyltransferase activity"/>
    <property type="evidence" value="ECO:0007669"/>
    <property type="project" value="InterPro"/>
</dbReference>
<dbReference type="AlphaFoldDB" id="A0A174N591"/>
<dbReference type="SUPFAM" id="SSF53335">
    <property type="entry name" value="S-adenosyl-L-methionine-dependent methyltransferases"/>
    <property type="match status" value="1"/>
</dbReference>
<name>A0A174N591_9FIRM</name>
<keyword evidence="5" id="KW-0680">Restriction system</keyword>
<dbReference type="EC" id="2.1.1.72" evidence="7"/>
<dbReference type="GO" id="GO:0032259">
    <property type="term" value="P:methylation"/>
    <property type="evidence" value="ECO:0007669"/>
    <property type="project" value="UniProtKB-KW"/>
</dbReference>
<evidence type="ECO:0000256" key="2">
    <source>
        <dbReference type="ARBA" id="ARBA00022603"/>
    </source>
</evidence>
<dbReference type="InterPro" id="IPR002052">
    <property type="entry name" value="DNA_methylase_N6_adenine_CS"/>
</dbReference>
<dbReference type="Proteomes" id="UP000095765">
    <property type="component" value="Unassembled WGS sequence"/>
</dbReference>
<keyword evidence="3 7" id="KW-0808">Transferase</keyword>
<dbReference type="GO" id="GO:0003677">
    <property type="term" value="F:DNA binding"/>
    <property type="evidence" value="ECO:0007669"/>
    <property type="project" value="InterPro"/>
</dbReference>
<evidence type="ECO:0000313" key="7">
    <source>
        <dbReference type="EMBL" id="CUP42027.1"/>
    </source>
</evidence>
<evidence type="ECO:0000256" key="3">
    <source>
        <dbReference type="ARBA" id="ARBA00022679"/>
    </source>
</evidence>
<dbReference type="PIRSF" id="PIRSF015855">
    <property type="entry name" value="TypeIII_Mtase_mKpnI"/>
    <property type="match status" value="1"/>
</dbReference>
<accession>A0A174N591</accession>
<evidence type="ECO:0000256" key="5">
    <source>
        <dbReference type="ARBA" id="ARBA00022747"/>
    </source>
</evidence>
<dbReference type="RefSeq" id="WP_055244204.1">
    <property type="nucleotide sequence ID" value="NZ_CABIWA010000004.1"/>
</dbReference>
<feature type="domain" description="DNA methylase N-4/N-6" evidence="6">
    <location>
        <begin position="66"/>
        <end position="438"/>
    </location>
</feature>
<dbReference type="PRINTS" id="PR00506">
    <property type="entry name" value="D21N6MTFRASE"/>
</dbReference>
<comment type="similarity">
    <text evidence="1">Belongs to the N(4)/N(6)-methyltransferase family.</text>
</comment>
<dbReference type="InterPro" id="IPR029063">
    <property type="entry name" value="SAM-dependent_MTases_sf"/>
</dbReference>
<dbReference type="InterPro" id="IPR002295">
    <property type="entry name" value="N4/N6-MTase_EcoPI_Mod-like"/>
</dbReference>
<evidence type="ECO:0000256" key="4">
    <source>
        <dbReference type="ARBA" id="ARBA00022691"/>
    </source>
</evidence>
<dbReference type="Pfam" id="PF01555">
    <property type="entry name" value="N6_N4_Mtase"/>
    <property type="match status" value="1"/>
</dbReference>
<dbReference type="EMBL" id="CZBE01000004">
    <property type="protein sequence ID" value="CUP42027.1"/>
    <property type="molecule type" value="Genomic_DNA"/>
</dbReference>
<dbReference type="InterPro" id="IPR002941">
    <property type="entry name" value="DNA_methylase_N4/N6"/>
</dbReference>
<protein>
    <submittedName>
        <fullName evidence="7">Modification methylase MboII</fullName>
        <ecNumber evidence="7">2.1.1.72</ecNumber>
    </submittedName>
</protein>
<dbReference type="GO" id="GO:0009007">
    <property type="term" value="F:site-specific DNA-methyltransferase (adenine-specific) activity"/>
    <property type="evidence" value="ECO:0007669"/>
    <property type="project" value="UniProtKB-EC"/>
</dbReference>
<keyword evidence="2 7" id="KW-0489">Methyltransferase</keyword>
<keyword evidence="4" id="KW-0949">S-adenosyl-L-methionine</keyword>